<evidence type="ECO:0000256" key="6">
    <source>
        <dbReference type="SAM" id="MobiDB-lite"/>
    </source>
</evidence>
<keyword evidence="5" id="KW-1003">Cell membrane</keyword>
<dbReference type="AlphaFoldDB" id="A0ABD5TBM6"/>
<keyword evidence="5" id="KW-0653">Protein transport</keyword>
<dbReference type="Pfam" id="PF00902">
    <property type="entry name" value="TatC"/>
    <property type="match status" value="1"/>
</dbReference>
<evidence type="ECO:0000256" key="4">
    <source>
        <dbReference type="ARBA" id="ARBA00023136"/>
    </source>
</evidence>
<feature type="compositionally biased region" description="Basic and acidic residues" evidence="6">
    <location>
        <begin position="101"/>
        <end position="118"/>
    </location>
</feature>
<dbReference type="PRINTS" id="PR01840">
    <property type="entry name" value="TATCFAMILY"/>
</dbReference>
<evidence type="ECO:0000256" key="3">
    <source>
        <dbReference type="ARBA" id="ARBA00022989"/>
    </source>
</evidence>
<dbReference type="Proteomes" id="UP001596443">
    <property type="component" value="Unassembled WGS sequence"/>
</dbReference>
<dbReference type="GO" id="GO:0043953">
    <property type="term" value="P:protein transport by the Tat complex"/>
    <property type="evidence" value="ECO:0007669"/>
    <property type="project" value="UniProtKB-UniRule"/>
</dbReference>
<keyword evidence="3 5" id="KW-1133">Transmembrane helix</keyword>
<feature type="transmembrane region" description="Helical" evidence="5">
    <location>
        <begin position="331"/>
        <end position="351"/>
    </location>
</feature>
<dbReference type="EMBL" id="JBHSWX010000012">
    <property type="protein sequence ID" value="MFC6786671.1"/>
    <property type="molecule type" value="Genomic_DNA"/>
</dbReference>
<comment type="similarity">
    <text evidence="5">Belongs to the TatC family.</text>
</comment>
<organism evidence="7 8">
    <name type="scientific">Halobaculum halobium</name>
    <dbReference type="NCBI Taxonomy" id="3032281"/>
    <lineage>
        <taxon>Archaea</taxon>
        <taxon>Methanobacteriati</taxon>
        <taxon>Methanobacteriota</taxon>
        <taxon>Stenosarchaea group</taxon>
        <taxon>Halobacteria</taxon>
        <taxon>Halobacteriales</taxon>
        <taxon>Haloferacaceae</taxon>
        <taxon>Halobaculum</taxon>
    </lineage>
</organism>
<dbReference type="PANTHER" id="PTHR30371">
    <property type="entry name" value="SEC-INDEPENDENT PROTEIN TRANSLOCASE PROTEIN TATC"/>
    <property type="match status" value="1"/>
</dbReference>
<feature type="region of interest" description="Disordered" evidence="6">
    <location>
        <begin position="1"/>
        <end position="227"/>
    </location>
</feature>
<comment type="subcellular location">
    <subcellularLocation>
        <location evidence="5">Cell membrane</location>
        <topology evidence="5">Multi-pass membrane protein</topology>
    </subcellularLocation>
    <subcellularLocation>
        <location evidence="1">Membrane</location>
        <topology evidence="1">Multi-pass membrane protein</topology>
    </subcellularLocation>
</comment>
<feature type="transmembrane region" description="Helical" evidence="5">
    <location>
        <begin position="471"/>
        <end position="491"/>
    </location>
</feature>
<reference evidence="7 8" key="1">
    <citation type="journal article" date="2019" name="Int. J. Syst. Evol. Microbiol.">
        <title>The Global Catalogue of Microorganisms (GCM) 10K type strain sequencing project: providing services to taxonomists for standard genome sequencing and annotation.</title>
        <authorList>
            <consortium name="The Broad Institute Genomics Platform"/>
            <consortium name="The Broad Institute Genome Sequencing Center for Infectious Disease"/>
            <person name="Wu L."/>
            <person name="Ma J."/>
        </authorList>
    </citation>
    <scope>NUCLEOTIDE SEQUENCE [LARGE SCALE GENOMIC DNA]</scope>
    <source>
        <strain evidence="7 8">SYNS20</strain>
    </source>
</reference>
<evidence type="ECO:0000256" key="2">
    <source>
        <dbReference type="ARBA" id="ARBA00022692"/>
    </source>
</evidence>
<gene>
    <name evidence="5" type="primary">tatC</name>
    <name evidence="7" type="ORF">ACFQFD_11925</name>
</gene>
<feature type="transmembrane region" description="Helical" evidence="5">
    <location>
        <begin position="270"/>
        <end position="290"/>
    </location>
</feature>
<evidence type="ECO:0000313" key="7">
    <source>
        <dbReference type="EMBL" id="MFC6786671.1"/>
    </source>
</evidence>
<keyword evidence="2 5" id="KW-0812">Transmembrane</keyword>
<dbReference type="PANTHER" id="PTHR30371:SF0">
    <property type="entry name" value="SEC-INDEPENDENT PROTEIN TRANSLOCASE PROTEIN TATC, CHLOROPLASTIC-RELATED"/>
    <property type="match status" value="1"/>
</dbReference>
<dbReference type="RefSeq" id="WP_284060884.1">
    <property type="nucleotide sequence ID" value="NZ_CP126158.1"/>
</dbReference>
<keyword evidence="5" id="KW-0811">Translocation</keyword>
<keyword evidence="4 5" id="KW-0472">Membrane</keyword>
<feature type="compositionally biased region" description="Acidic residues" evidence="6">
    <location>
        <begin position="1"/>
        <end position="15"/>
    </location>
</feature>
<feature type="transmembrane region" description="Helical" evidence="5">
    <location>
        <begin position="363"/>
        <end position="391"/>
    </location>
</feature>
<dbReference type="GO" id="GO:0008320">
    <property type="term" value="F:protein transmembrane transporter activity"/>
    <property type="evidence" value="ECO:0007669"/>
    <property type="project" value="UniProtKB-UniRule"/>
</dbReference>
<dbReference type="GeneID" id="81209761"/>
<feature type="compositionally biased region" description="Acidic residues" evidence="6">
    <location>
        <begin position="73"/>
        <end position="100"/>
    </location>
</feature>
<comment type="function">
    <text evidence="5">Part of the twin-arginine translocation (Tat) system that transports large folded proteins containing a characteristic twin-arginine motif in their signal peptide across membranes.</text>
</comment>
<keyword evidence="8" id="KW-1185">Reference proteome</keyword>
<feature type="compositionally biased region" description="Acidic residues" evidence="6">
    <location>
        <begin position="45"/>
        <end position="66"/>
    </location>
</feature>
<feature type="compositionally biased region" description="Acidic residues" evidence="6">
    <location>
        <begin position="155"/>
        <end position="165"/>
    </location>
</feature>
<feature type="compositionally biased region" description="Acidic residues" evidence="6">
    <location>
        <begin position="133"/>
        <end position="145"/>
    </location>
</feature>
<accession>A0ABD5TBM6</accession>
<feature type="transmembrane region" description="Helical" evidence="5">
    <location>
        <begin position="449"/>
        <end position="465"/>
    </location>
</feature>
<feature type="transmembrane region" description="Helical" evidence="5">
    <location>
        <begin position="411"/>
        <end position="437"/>
    </location>
</feature>
<comment type="caution">
    <text evidence="7">The sequence shown here is derived from an EMBL/GenBank/DDBJ whole genome shotgun (WGS) entry which is preliminary data.</text>
</comment>
<feature type="compositionally biased region" description="Low complexity" evidence="6">
    <location>
        <begin position="204"/>
        <end position="220"/>
    </location>
</feature>
<evidence type="ECO:0000256" key="1">
    <source>
        <dbReference type="ARBA" id="ARBA00004141"/>
    </source>
</evidence>
<proteinExistence type="inferred from homology"/>
<evidence type="ECO:0000313" key="8">
    <source>
        <dbReference type="Proteomes" id="UP001596443"/>
    </source>
</evidence>
<dbReference type="GO" id="GO:0033281">
    <property type="term" value="C:TAT protein transport complex"/>
    <property type="evidence" value="ECO:0007669"/>
    <property type="project" value="UniProtKB-UniRule"/>
</dbReference>
<name>A0ABD5TBM6_9EURY</name>
<keyword evidence="5" id="KW-0813">Transport</keyword>
<dbReference type="InterPro" id="IPR002033">
    <property type="entry name" value="TatC"/>
</dbReference>
<sequence length="496" mass="51623">MTADSDPPDEPSAEADGDRDAETVESAEPPEPAESDGDPAHDGADTDADDAPDDADANPADTEDDRDAGPDPNDGDSGDDDGADEDGDTDGDTSAEDGESSEGRTTDEELGIDRRSPFEDGDNGDGVSSDGDGGLDSDDDLDDDSGNSGDGDSGSGDDGDGDGDGGVERDSLEPTPIAGDTQEIDGSQPVPDAVAGERTGEGGAPAASGETAAASGEGAATNGGGAMTAAQKGMDAVNKGVGALGGEGGGPESDQEMPLAAHIEEMMRRLGLVFGIAGVVVVAVLLIGTVSPTVPSAEQIIEFLWDAHVGFEQNRPRVYGPLEFLLTKLKVASLAGLLVGLPVFVYETYRFMRPGLYPHERRYYLAAVPTSLILGIIGVAFAHFIVLPVIFDYFISYTEGSAELAFSLKETFNLILLLMGYMAIVFQIPLFIQLAIMMGLVTREWMEDRRLLFWSGFVGLAFIVSPDPTGMAPIIVGATMIVLFEGTLALLRWTGN</sequence>
<comment type="subunit">
    <text evidence="5">Forms a complex with TatA.</text>
</comment>
<evidence type="ECO:0000256" key="5">
    <source>
        <dbReference type="HAMAP-Rule" id="MF_00902"/>
    </source>
</evidence>
<protein>
    <recommendedName>
        <fullName evidence="5">Sec-independent protein translocase protein TatC</fullName>
    </recommendedName>
</protein>
<dbReference type="HAMAP" id="MF_00902">
    <property type="entry name" value="TatC"/>
    <property type="match status" value="1"/>
</dbReference>